<protein>
    <recommendedName>
        <fullName evidence="2">AAA+ ATPase domain-containing protein</fullName>
    </recommendedName>
</protein>
<evidence type="ECO:0000256" key="1">
    <source>
        <dbReference type="SAM" id="Phobius"/>
    </source>
</evidence>
<name>A0ABM7NU04_9VIRU</name>
<organism evidence="3 4">
    <name type="scientific">Cotonvirus japonicus</name>
    <dbReference type="NCBI Taxonomy" id="2811091"/>
    <lineage>
        <taxon>Viruses</taxon>
        <taxon>Varidnaviria</taxon>
        <taxon>Bamfordvirae</taxon>
        <taxon>Nucleocytoviricota</taxon>
        <taxon>Megaviricetes</taxon>
        <taxon>Imitervirales</taxon>
        <taxon>Mimiviridae</taxon>
        <taxon>Megamimivirinae</taxon>
        <taxon>Cotonvirus</taxon>
        <taxon>Cotonvirus japonicum</taxon>
    </lineage>
</organism>
<dbReference type="InterPro" id="IPR027417">
    <property type="entry name" value="P-loop_NTPase"/>
</dbReference>
<reference evidence="3 4" key="1">
    <citation type="submission" date="2021-02" db="EMBL/GenBank/DDBJ databases">
        <title>Cotonvirus japonicus, which uses Golgi apparatus of host cells for its virion factory, phylogenetically links tailed tupanvirus and icosahedral mimivirus.</title>
        <authorList>
            <person name="Takahashi H."/>
            <person name="Fukaya S."/>
            <person name="Song C."/>
            <person name="Murata K."/>
            <person name="Takemura M."/>
        </authorList>
    </citation>
    <scope>NUCLEOTIDE SEQUENCE [LARGE SCALE GENOMIC DNA]</scope>
</reference>
<dbReference type="SUPFAM" id="SSF52540">
    <property type="entry name" value="P-loop containing nucleoside triphosphate hydrolases"/>
    <property type="match status" value="1"/>
</dbReference>
<evidence type="ECO:0000313" key="4">
    <source>
        <dbReference type="Proteomes" id="UP001321479"/>
    </source>
</evidence>
<accession>A0ABM7NU04</accession>
<evidence type="ECO:0000259" key="2">
    <source>
        <dbReference type="SMART" id="SM00382"/>
    </source>
</evidence>
<sequence length="306" mass="36124">MFSYFLVMLIPYLSIIWSIGLIFFTFFGLQLYKIKNQQKTIIVTKKLSKRVALLEEENPLGWIFGWPYICYIYETDKNNTSSYEIYMFTTKKFYENMFETQDAMNSTNENENKKIIINMYDRTGNYFYLRYLRRDFIIDDYKSNNNQIEPIKKISKIFKNKKKAVVFLHGEPGCGKSMISLLLAKKLNASICDSFNPTEPGDDFANLYSYVNPTKDNPLIVVLEEFDVFITEIHNNSIIKHESIPIQIKNKSDYNKFMDRIDRGIYPWLILILTSNKNPSFIKELDSSYMRKGRVDLIIEINNPQI</sequence>
<dbReference type="Proteomes" id="UP001321479">
    <property type="component" value="Segment"/>
</dbReference>
<keyword evidence="1" id="KW-0472">Membrane</keyword>
<dbReference type="Pfam" id="PF00004">
    <property type="entry name" value="AAA"/>
    <property type="match status" value="1"/>
</dbReference>
<keyword evidence="1" id="KW-0812">Transmembrane</keyword>
<dbReference type="InterPro" id="IPR003959">
    <property type="entry name" value="ATPase_AAA_core"/>
</dbReference>
<dbReference type="SMART" id="SM00382">
    <property type="entry name" value="AAA"/>
    <property type="match status" value="1"/>
</dbReference>
<keyword evidence="4" id="KW-1185">Reference proteome</keyword>
<dbReference type="Gene3D" id="3.40.50.300">
    <property type="entry name" value="P-loop containing nucleotide triphosphate hydrolases"/>
    <property type="match status" value="1"/>
</dbReference>
<feature type="transmembrane region" description="Helical" evidence="1">
    <location>
        <begin position="6"/>
        <end position="29"/>
    </location>
</feature>
<proteinExistence type="predicted"/>
<keyword evidence="1" id="KW-1133">Transmembrane helix</keyword>
<evidence type="ECO:0000313" key="3">
    <source>
        <dbReference type="EMBL" id="BCS83645.1"/>
    </source>
</evidence>
<dbReference type="RefSeq" id="YP_010842253.1">
    <property type="nucleotide sequence ID" value="NC_079139.1"/>
</dbReference>
<dbReference type="InterPro" id="IPR003593">
    <property type="entry name" value="AAA+_ATPase"/>
</dbReference>
<dbReference type="EMBL" id="AP024483">
    <property type="protein sequence ID" value="BCS83645.1"/>
    <property type="molecule type" value="Genomic_DNA"/>
</dbReference>
<feature type="domain" description="AAA+ ATPase" evidence="2">
    <location>
        <begin position="162"/>
        <end position="305"/>
    </location>
</feature>
<dbReference type="GeneID" id="80558850"/>